<evidence type="ECO:0000313" key="2">
    <source>
        <dbReference type="EMBL" id="KRG74413.1"/>
    </source>
</evidence>
<comment type="caution">
    <text evidence="2">The sequence shown here is derived from an EMBL/GenBank/DDBJ whole genome shotgun (WGS) entry which is preliminary data.</text>
</comment>
<sequence length="161" mass="17894">MYLHHLVVLVIGLAAAGAAPAAVDAAVNDKSPMQIDVGNDIAQQLQMVEMAIGSESYSELEDQDRIAVRDALGRIRANVGPNHTVDGLAPEIRTAVFNDQEIVNTIMSRAHADSRMVCERVRMTGSNRREQVCMTVAQRRDMRENSVDALRNWNHWNTKKD</sequence>
<evidence type="ECO:0000256" key="1">
    <source>
        <dbReference type="SAM" id="SignalP"/>
    </source>
</evidence>
<keyword evidence="1" id="KW-0732">Signal</keyword>
<feature type="chain" id="PRO_5006394726" description="Secreted protein" evidence="1">
    <location>
        <begin position="22"/>
        <end position="161"/>
    </location>
</feature>
<dbReference type="PATRIC" id="fig|336566.3.peg.2370"/>
<dbReference type="AlphaFoldDB" id="A0A0R0CXC7"/>
<gene>
    <name evidence="2" type="ORF">ABB30_14015</name>
</gene>
<name>A0A0R0CXC7_9GAMM</name>
<accession>A0A0R0CXC7</accession>
<organism evidence="2 3">
    <name type="scientific">Stenotrophomonas ginsengisoli</name>
    <dbReference type="NCBI Taxonomy" id="336566"/>
    <lineage>
        <taxon>Bacteria</taxon>
        <taxon>Pseudomonadati</taxon>
        <taxon>Pseudomonadota</taxon>
        <taxon>Gammaproteobacteria</taxon>
        <taxon>Lysobacterales</taxon>
        <taxon>Lysobacteraceae</taxon>
        <taxon>Stenotrophomonas</taxon>
    </lineage>
</organism>
<dbReference type="OrthoDB" id="7193459at2"/>
<evidence type="ECO:0008006" key="4">
    <source>
        <dbReference type="Google" id="ProtNLM"/>
    </source>
</evidence>
<keyword evidence="3" id="KW-1185">Reference proteome</keyword>
<evidence type="ECO:0000313" key="3">
    <source>
        <dbReference type="Proteomes" id="UP000050956"/>
    </source>
</evidence>
<dbReference type="RefSeq" id="WP_152980757.1">
    <property type="nucleotide sequence ID" value="NZ_LDJM01000043.1"/>
</dbReference>
<reference evidence="2 3" key="1">
    <citation type="submission" date="2015-05" db="EMBL/GenBank/DDBJ databases">
        <title>Genome sequencing and analysis of members of genus Stenotrophomonas.</title>
        <authorList>
            <person name="Patil P.P."/>
            <person name="Midha S."/>
            <person name="Patil P.B."/>
        </authorList>
    </citation>
    <scope>NUCLEOTIDE SEQUENCE [LARGE SCALE GENOMIC DNA]</scope>
    <source>
        <strain evidence="2 3">DSM 24757</strain>
    </source>
</reference>
<dbReference type="EMBL" id="LDJM01000043">
    <property type="protein sequence ID" value="KRG74413.1"/>
    <property type="molecule type" value="Genomic_DNA"/>
</dbReference>
<proteinExistence type="predicted"/>
<protein>
    <recommendedName>
        <fullName evidence="4">Secreted protein</fullName>
    </recommendedName>
</protein>
<dbReference type="Proteomes" id="UP000050956">
    <property type="component" value="Unassembled WGS sequence"/>
</dbReference>
<feature type="signal peptide" evidence="1">
    <location>
        <begin position="1"/>
        <end position="21"/>
    </location>
</feature>